<proteinExistence type="predicted"/>
<accession>A0ABQ7FXN7</accession>
<dbReference type="InterPro" id="IPR006476">
    <property type="entry name" value="CHP01589_pln"/>
</dbReference>
<dbReference type="Proteomes" id="UP000815325">
    <property type="component" value="Unassembled WGS sequence"/>
</dbReference>
<evidence type="ECO:0000256" key="1">
    <source>
        <dbReference type="SAM" id="MobiDB-lite"/>
    </source>
</evidence>
<organism evidence="2 3">
    <name type="scientific">Dunaliella salina</name>
    <name type="common">Green alga</name>
    <name type="synonym">Protococcus salinus</name>
    <dbReference type="NCBI Taxonomy" id="3046"/>
    <lineage>
        <taxon>Eukaryota</taxon>
        <taxon>Viridiplantae</taxon>
        <taxon>Chlorophyta</taxon>
        <taxon>core chlorophytes</taxon>
        <taxon>Chlorophyceae</taxon>
        <taxon>CS clade</taxon>
        <taxon>Chlamydomonadales</taxon>
        <taxon>Dunaliellaceae</taxon>
        <taxon>Dunaliella</taxon>
    </lineage>
</organism>
<feature type="compositionally biased region" description="Low complexity" evidence="1">
    <location>
        <begin position="176"/>
        <end position="194"/>
    </location>
</feature>
<gene>
    <name evidence="2" type="ORF">DUNSADRAFT_1311</name>
</gene>
<feature type="compositionally biased region" description="Polar residues" evidence="1">
    <location>
        <begin position="158"/>
        <end position="168"/>
    </location>
</feature>
<protein>
    <submittedName>
        <fullName evidence="2">Uncharacterized protein</fullName>
    </submittedName>
</protein>
<dbReference type="PANTHER" id="PTHR31871">
    <property type="entry name" value="OS02G0137100 PROTEIN"/>
    <property type="match status" value="1"/>
</dbReference>
<dbReference type="NCBIfam" id="TIGR01589">
    <property type="entry name" value="A_thal_3526"/>
    <property type="match status" value="1"/>
</dbReference>
<feature type="region of interest" description="Disordered" evidence="1">
    <location>
        <begin position="98"/>
        <end position="211"/>
    </location>
</feature>
<reference evidence="2" key="1">
    <citation type="submission" date="2017-08" db="EMBL/GenBank/DDBJ databases">
        <authorList>
            <person name="Polle J.E."/>
            <person name="Barry K."/>
            <person name="Cushman J."/>
            <person name="Schmutz J."/>
            <person name="Tran D."/>
            <person name="Hathwaick L.T."/>
            <person name="Yim W.C."/>
            <person name="Jenkins J."/>
            <person name="Mckie-Krisberg Z.M."/>
            <person name="Prochnik S."/>
            <person name="Lindquist E."/>
            <person name="Dockter R.B."/>
            <person name="Adam C."/>
            <person name="Molina H."/>
            <person name="Bunkerborg J."/>
            <person name="Jin E."/>
            <person name="Buchheim M."/>
            <person name="Magnuson J."/>
        </authorList>
    </citation>
    <scope>NUCLEOTIDE SEQUENCE</scope>
    <source>
        <strain evidence="2">CCAP 19/18</strain>
    </source>
</reference>
<name>A0ABQ7FXN7_DUNSA</name>
<dbReference type="EMBL" id="MU070588">
    <property type="protein sequence ID" value="KAF5827115.1"/>
    <property type="molecule type" value="Genomic_DNA"/>
</dbReference>
<sequence length="219" mass="24494">MAPSISPRDVVLVQSMIERCLQHYMTRAEVVQTLHTQAKVEPGFTSLVWQKLEDQNPDFFKAYYLRLKLKDQVIMFNYLVEQQMLMVQKLNSSWVPPMDVSMPPGTQPLQPSVQPAASFMLPPRADPYSHAQPHSNAHIPNNSSSSNGNNGGTMPQGCGQQSMGSMLTHSRDFVASGQGHHIQHSQGHSQQQHNQQHHSSEPLIHNTPTLQTLRCLGGR</sequence>
<comment type="caution">
    <text evidence="2">The sequence shown here is derived from an EMBL/GenBank/DDBJ whole genome shotgun (WGS) entry which is preliminary data.</text>
</comment>
<evidence type="ECO:0000313" key="2">
    <source>
        <dbReference type="EMBL" id="KAF5827115.1"/>
    </source>
</evidence>
<evidence type="ECO:0000313" key="3">
    <source>
        <dbReference type="Proteomes" id="UP000815325"/>
    </source>
</evidence>
<dbReference type="Pfam" id="PF09713">
    <property type="entry name" value="A_thal_3526"/>
    <property type="match status" value="1"/>
</dbReference>
<keyword evidence="3" id="KW-1185">Reference proteome</keyword>
<dbReference type="PANTHER" id="PTHR31871:SF1">
    <property type="entry name" value="HISTIDINE-TRNA LIGASE"/>
    <property type="match status" value="1"/>
</dbReference>